<dbReference type="KEGG" id="bfg:BF638R_3480"/>
<sequence>MNNPLVSIVIPTYNREQYIEDAIKSAINQTYRNIEIIIVDNCSTDSTWDILNRWAERDERIKVFRNKMNIGPVLNWNECFEHTSGDFIKILWSDDWMAIDFIEKAMAVFDATVAFVISWHQIISEDGSVLSNITYKKELYSTEQYFSALLYIDDELFPVSPGCALFRKKDILSSFVYTIPNDDQLDSKCNGAGNDLLLFLNTAVHYSSVKVLPYYLNYFRAHKESFSIANNLELYYLWSKVFFLETVYVDKYYLDVLKLRFFVKYYLLRKKEFKNIYNHIVKSNFFISNVMKYIFDRYLKIY</sequence>
<dbReference type="PANTHER" id="PTHR43685:SF2">
    <property type="entry name" value="GLYCOSYLTRANSFERASE 2-LIKE DOMAIN-CONTAINING PROTEIN"/>
    <property type="match status" value="1"/>
</dbReference>
<proteinExistence type="predicted"/>
<keyword evidence="2" id="KW-0808">Transferase</keyword>
<gene>
    <name evidence="2" type="ordered locus">BF638R_3480</name>
</gene>
<evidence type="ECO:0000313" key="3">
    <source>
        <dbReference type="Proteomes" id="UP000008560"/>
    </source>
</evidence>
<dbReference type="InterPro" id="IPR001173">
    <property type="entry name" value="Glyco_trans_2-like"/>
</dbReference>
<dbReference type="SUPFAM" id="SSF53448">
    <property type="entry name" value="Nucleotide-diphospho-sugar transferases"/>
    <property type="match status" value="1"/>
</dbReference>
<dbReference type="CAZy" id="GT2">
    <property type="family name" value="Glycosyltransferase Family 2"/>
</dbReference>
<dbReference type="PANTHER" id="PTHR43685">
    <property type="entry name" value="GLYCOSYLTRANSFERASE"/>
    <property type="match status" value="1"/>
</dbReference>
<organism evidence="2 3">
    <name type="scientific">Bacteroides fragilis (strain 638R)</name>
    <dbReference type="NCBI Taxonomy" id="862962"/>
    <lineage>
        <taxon>Bacteria</taxon>
        <taxon>Pseudomonadati</taxon>
        <taxon>Bacteroidota</taxon>
        <taxon>Bacteroidia</taxon>
        <taxon>Bacteroidales</taxon>
        <taxon>Bacteroidaceae</taxon>
        <taxon>Bacteroides</taxon>
    </lineage>
</organism>
<dbReference type="PATRIC" id="fig|862962.3.peg.3605"/>
<dbReference type="Pfam" id="PF00535">
    <property type="entry name" value="Glycos_transf_2"/>
    <property type="match status" value="1"/>
</dbReference>
<dbReference type="RefSeq" id="WP_014299321.1">
    <property type="nucleotide sequence ID" value="NC_016776.1"/>
</dbReference>
<reference evidence="2 3" key="1">
    <citation type="journal article" date="2010" name="Microbiology">
        <title>Twenty-eight divergent polysaccharide loci specifying within- and amongst-strain capsule diversity in three strains of Bacteroides fragilis.</title>
        <authorList>
            <person name="Patrick S."/>
            <person name="Blakely G.W."/>
            <person name="Houston S."/>
            <person name="Moore J."/>
            <person name="Abratt V.R."/>
            <person name="Bertalan M."/>
            <person name="Cerdeno-Tarraga A.M."/>
            <person name="Quail M.A."/>
            <person name="Corton N."/>
            <person name="Corton C."/>
            <person name="Bignell A."/>
            <person name="Barron A."/>
            <person name="Clark L."/>
            <person name="Bentley S.D."/>
            <person name="Parkhill J."/>
        </authorList>
    </citation>
    <scope>NUCLEOTIDE SEQUENCE [LARGE SCALE GENOMIC DNA]</scope>
    <source>
        <strain evidence="2 3">638R</strain>
    </source>
</reference>
<protein>
    <submittedName>
        <fullName evidence="2">Putative LPS biosynthesis related glycosyltransferase</fullName>
    </submittedName>
</protein>
<name>E1WVN2_BACF6</name>
<dbReference type="EMBL" id="FQ312004">
    <property type="protein sequence ID" value="CBW23941.1"/>
    <property type="molecule type" value="Genomic_DNA"/>
</dbReference>
<dbReference type="Gene3D" id="3.90.550.10">
    <property type="entry name" value="Spore Coat Polysaccharide Biosynthesis Protein SpsA, Chain A"/>
    <property type="match status" value="1"/>
</dbReference>
<dbReference type="AlphaFoldDB" id="E1WVN2"/>
<evidence type="ECO:0000259" key="1">
    <source>
        <dbReference type="Pfam" id="PF00535"/>
    </source>
</evidence>
<dbReference type="CDD" id="cd00761">
    <property type="entry name" value="Glyco_tranf_GTA_type"/>
    <property type="match status" value="1"/>
</dbReference>
<feature type="domain" description="Glycosyltransferase 2-like" evidence="1">
    <location>
        <begin position="7"/>
        <end position="170"/>
    </location>
</feature>
<dbReference type="Proteomes" id="UP000008560">
    <property type="component" value="Chromosome"/>
</dbReference>
<dbReference type="HOGENOM" id="CLU_025996_11_0_10"/>
<dbReference type="GO" id="GO:0016740">
    <property type="term" value="F:transferase activity"/>
    <property type="evidence" value="ECO:0007669"/>
    <property type="project" value="UniProtKB-KW"/>
</dbReference>
<accession>E1WVN2</accession>
<dbReference type="InterPro" id="IPR050834">
    <property type="entry name" value="Glycosyltransf_2"/>
</dbReference>
<dbReference type="InterPro" id="IPR029044">
    <property type="entry name" value="Nucleotide-diphossugar_trans"/>
</dbReference>
<evidence type="ECO:0000313" key="2">
    <source>
        <dbReference type="EMBL" id="CBW23941.1"/>
    </source>
</evidence>